<gene>
    <name evidence="1" type="ORF">BOKJ2_LOCUS10946</name>
</gene>
<keyword evidence="2" id="KW-1185">Reference proteome</keyword>
<dbReference type="EMBL" id="CAJFDH010000005">
    <property type="protein sequence ID" value="CAD5224176.1"/>
    <property type="molecule type" value="Genomic_DNA"/>
</dbReference>
<dbReference type="Proteomes" id="UP000783686">
    <property type="component" value="Unassembled WGS sequence"/>
</dbReference>
<protein>
    <submittedName>
        <fullName evidence="1">Uncharacterized protein</fullName>
    </submittedName>
</protein>
<accession>A0A811L4T7</accession>
<evidence type="ECO:0000313" key="1">
    <source>
        <dbReference type="EMBL" id="CAD5224176.1"/>
    </source>
</evidence>
<name>A0A811L4T7_9BILA</name>
<dbReference type="AlphaFoldDB" id="A0A811L4T7"/>
<dbReference type="EMBL" id="CAJFCW020000005">
    <property type="protein sequence ID" value="CAG9119729.1"/>
    <property type="molecule type" value="Genomic_DNA"/>
</dbReference>
<reference evidence="1" key="1">
    <citation type="submission" date="2020-09" db="EMBL/GenBank/DDBJ databases">
        <authorList>
            <person name="Kikuchi T."/>
        </authorList>
    </citation>
    <scope>NUCLEOTIDE SEQUENCE</scope>
    <source>
        <strain evidence="1">SH1</strain>
    </source>
</reference>
<dbReference type="Proteomes" id="UP000614601">
    <property type="component" value="Unassembled WGS sequence"/>
</dbReference>
<comment type="caution">
    <text evidence="1">The sequence shown here is derived from an EMBL/GenBank/DDBJ whole genome shotgun (WGS) entry which is preliminary data.</text>
</comment>
<evidence type="ECO:0000313" key="2">
    <source>
        <dbReference type="Proteomes" id="UP000614601"/>
    </source>
</evidence>
<proteinExistence type="predicted"/>
<organism evidence="1 2">
    <name type="scientific">Bursaphelenchus okinawaensis</name>
    <dbReference type="NCBI Taxonomy" id="465554"/>
    <lineage>
        <taxon>Eukaryota</taxon>
        <taxon>Metazoa</taxon>
        <taxon>Ecdysozoa</taxon>
        <taxon>Nematoda</taxon>
        <taxon>Chromadorea</taxon>
        <taxon>Rhabditida</taxon>
        <taxon>Tylenchina</taxon>
        <taxon>Tylenchomorpha</taxon>
        <taxon>Aphelenchoidea</taxon>
        <taxon>Aphelenchoididae</taxon>
        <taxon>Bursaphelenchus</taxon>
    </lineage>
</organism>
<sequence>MRTKSARKPEKCSFEEQRIPPRKQTLLPRYRLFHRFAFILAFAWKIRKCNTGKMAQYCGDRRLTFSVNFTVLFG</sequence>